<dbReference type="CDD" id="cd02972">
    <property type="entry name" value="DsbA_family"/>
    <property type="match status" value="1"/>
</dbReference>
<dbReference type="InterPro" id="IPR051470">
    <property type="entry name" value="Thiol:disulfide_interchange"/>
</dbReference>
<evidence type="ECO:0000259" key="2">
    <source>
        <dbReference type="PROSITE" id="PS51352"/>
    </source>
</evidence>
<dbReference type="RefSeq" id="WP_128983589.1">
    <property type="nucleotide sequence ID" value="NZ_PDKJ01000025.1"/>
</dbReference>
<evidence type="ECO:0000313" key="3">
    <source>
        <dbReference type="EMBL" id="RXJ65516.1"/>
    </source>
</evidence>
<accession>A0A4Q0Y5S3</accession>
<dbReference type="Proteomes" id="UP000290172">
    <property type="component" value="Unassembled WGS sequence"/>
</dbReference>
<dbReference type="PANTHER" id="PTHR35272">
    <property type="entry name" value="THIOL:DISULFIDE INTERCHANGE PROTEIN DSBC-RELATED"/>
    <property type="match status" value="1"/>
</dbReference>
<dbReference type="AlphaFoldDB" id="A0A4Q0Y5S3"/>
<feature type="chain" id="PRO_5020464900" evidence="1">
    <location>
        <begin position="21"/>
        <end position="279"/>
    </location>
</feature>
<feature type="domain" description="Thioredoxin" evidence="2">
    <location>
        <begin position="67"/>
        <end position="244"/>
    </location>
</feature>
<dbReference type="PANTHER" id="PTHR35272:SF3">
    <property type="entry name" value="THIOL:DISULFIDE INTERCHANGE PROTEIN DSBC"/>
    <property type="match status" value="1"/>
</dbReference>
<dbReference type="Pfam" id="PF13462">
    <property type="entry name" value="Thioredoxin_4"/>
    <property type="match status" value="1"/>
</dbReference>
<dbReference type="EMBL" id="PDKJ01000025">
    <property type="protein sequence ID" value="RXJ65516.1"/>
    <property type="molecule type" value="Genomic_DNA"/>
</dbReference>
<name>A0A4Q0Y5S3_9BACT</name>
<organism evidence="3 4">
    <name type="scientific">Halarcobacter ebronensis</name>
    <dbReference type="NCBI Taxonomy" id="1462615"/>
    <lineage>
        <taxon>Bacteria</taxon>
        <taxon>Pseudomonadati</taxon>
        <taxon>Campylobacterota</taxon>
        <taxon>Epsilonproteobacteria</taxon>
        <taxon>Campylobacterales</taxon>
        <taxon>Arcobacteraceae</taxon>
        <taxon>Halarcobacter</taxon>
    </lineage>
</organism>
<evidence type="ECO:0000256" key="1">
    <source>
        <dbReference type="SAM" id="SignalP"/>
    </source>
</evidence>
<dbReference type="InterPro" id="IPR012336">
    <property type="entry name" value="Thioredoxin-like_fold"/>
</dbReference>
<protein>
    <submittedName>
        <fullName evidence="3">Disulfide bond formation protein DsbA</fullName>
    </submittedName>
</protein>
<sequence length="279" mass="31744">MKLIKRVSIISFVITTAVFANNSIDKSVIEFEKSRFSKNERVEIKNISINMKKELPQKGWYGYIVDLDIKFAGKDVKAKDVIFSDGNVISPELFDVKSGDSLKELIRPNLSSKYYDSSKLIAGSSSAKNRLVVFSDPLCPFCMDYVPDIAKYANEHKDSIALYYYHFPLLRIHPASNALTKLMVIGKKKGIKDIELKVYKADWDIYFEPKETNQKKILDAFNKVFETKITLEELDSKEISAEVAQDISMGEEALVQGTPTIFVNGEYDKSKLKYQELGM</sequence>
<keyword evidence="1" id="KW-0732">Signal</keyword>
<feature type="signal peptide" evidence="1">
    <location>
        <begin position="1"/>
        <end position="20"/>
    </location>
</feature>
<reference evidence="3 4" key="1">
    <citation type="submission" date="2017-10" db="EMBL/GenBank/DDBJ databases">
        <title>Genomics of the genus Arcobacter.</title>
        <authorList>
            <person name="Perez-Cataluna A."/>
            <person name="Figueras M.J."/>
        </authorList>
    </citation>
    <scope>NUCLEOTIDE SEQUENCE [LARGE SCALE GENOMIC DNA]</scope>
    <source>
        <strain evidence="3 4">CECT 8993</strain>
    </source>
</reference>
<dbReference type="PROSITE" id="PS51352">
    <property type="entry name" value="THIOREDOXIN_2"/>
    <property type="match status" value="1"/>
</dbReference>
<gene>
    <name evidence="3" type="ORF">CRV08_15050</name>
</gene>
<dbReference type="Gene3D" id="3.40.30.10">
    <property type="entry name" value="Glutaredoxin"/>
    <property type="match status" value="1"/>
</dbReference>
<proteinExistence type="predicted"/>
<comment type="caution">
    <text evidence="3">The sequence shown here is derived from an EMBL/GenBank/DDBJ whole genome shotgun (WGS) entry which is preliminary data.</text>
</comment>
<dbReference type="InterPro" id="IPR013766">
    <property type="entry name" value="Thioredoxin_domain"/>
</dbReference>
<evidence type="ECO:0000313" key="4">
    <source>
        <dbReference type="Proteomes" id="UP000290172"/>
    </source>
</evidence>
<dbReference type="SUPFAM" id="SSF52833">
    <property type="entry name" value="Thioredoxin-like"/>
    <property type="match status" value="1"/>
</dbReference>
<dbReference type="InterPro" id="IPR036249">
    <property type="entry name" value="Thioredoxin-like_sf"/>
</dbReference>